<keyword evidence="3" id="KW-1185">Reference proteome</keyword>
<dbReference type="GO" id="GO:0048367">
    <property type="term" value="P:shoot system development"/>
    <property type="evidence" value="ECO:0007669"/>
    <property type="project" value="InterPro"/>
</dbReference>
<feature type="region of interest" description="Disordered" evidence="1">
    <location>
        <begin position="225"/>
        <end position="257"/>
    </location>
</feature>
<feature type="compositionally biased region" description="Polar residues" evidence="1">
    <location>
        <begin position="225"/>
        <end position="239"/>
    </location>
</feature>
<name>A0AAP0XAE8_LIQFO</name>
<protein>
    <submittedName>
        <fullName evidence="2">Uncharacterized protein</fullName>
    </submittedName>
</protein>
<dbReference type="GO" id="GO:0048364">
    <property type="term" value="P:root development"/>
    <property type="evidence" value="ECO:0007669"/>
    <property type="project" value="InterPro"/>
</dbReference>
<reference evidence="2 3" key="1">
    <citation type="journal article" date="2024" name="Plant J.">
        <title>Genome sequences and population genomics reveal climatic adaptation and genomic divergence between two closely related sweetgum species.</title>
        <authorList>
            <person name="Xu W.Q."/>
            <person name="Ren C.Q."/>
            <person name="Zhang X.Y."/>
            <person name="Comes H.P."/>
            <person name="Liu X.H."/>
            <person name="Li Y.G."/>
            <person name="Kettle C.J."/>
            <person name="Jalonen R."/>
            <person name="Gaisberger H."/>
            <person name="Ma Y.Z."/>
            <person name="Qiu Y.X."/>
        </authorList>
    </citation>
    <scope>NUCLEOTIDE SEQUENCE [LARGE SCALE GENOMIC DNA]</scope>
    <source>
        <strain evidence="2">Hangzhou</strain>
    </source>
</reference>
<organism evidence="2 3">
    <name type="scientific">Liquidambar formosana</name>
    <name type="common">Formosan gum</name>
    <dbReference type="NCBI Taxonomy" id="63359"/>
    <lineage>
        <taxon>Eukaryota</taxon>
        <taxon>Viridiplantae</taxon>
        <taxon>Streptophyta</taxon>
        <taxon>Embryophyta</taxon>
        <taxon>Tracheophyta</taxon>
        <taxon>Spermatophyta</taxon>
        <taxon>Magnoliopsida</taxon>
        <taxon>eudicotyledons</taxon>
        <taxon>Gunneridae</taxon>
        <taxon>Pentapetalae</taxon>
        <taxon>Saxifragales</taxon>
        <taxon>Altingiaceae</taxon>
        <taxon>Liquidambar</taxon>
    </lineage>
</organism>
<evidence type="ECO:0000313" key="2">
    <source>
        <dbReference type="EMBL" id="KAK9291925.1"/>
    </source>
</evidence>
<dbReference type="InterPro" id="IPR004320">
    <property type="entry name" value="BPS1_pln"/>
</dbReference>
<comment type="caution">
    <text evidence="2">The sequence shown here is derived from an EMBL/GenBank/DDBJ whole genome shotgun (WGS) entry which is preliminary data.</text>
</comment>
<dbReference type="Pfam" id="PF03087">
    <property type="entry name" value="BPS1"/>
    <property type="match status" value="1"/>
</dbReference>
<accession>A0AAP0XAE8</accession>
<gene>
    <name evidence="2" type="ORF">L1049_019877</name>
</gene>
<dbReference type="EMBL" id="JBBPBK010000001">
    <property type="protein sequence ID" value="KAK9291925.1"/>
    <property type="molecule type" value="Genomic_DNA"/>
</dbReference>
<feature type="compositionally biased region" description="Basic and acidic residues" evidence="1">
    <location>
        <begin position="242"/>
        <end position="252"/>
    </location>
</feature>
<dbReference type="PANTHER" id="PTHR31509">
    <property type="entry name" value="BPS1-LIKE PROTEIN"/>
    <property type="match status" value="1"/>
</dbReference>
<sequence>MRPSAILRTLSLRIPSRLSASLAVAPLPVPTSFDQQITTELDALQSQRGSDADYTSANWLLQALDASTNSQKIALESLANVMCRDSDRKAVEDYLEDSVELLDSCNGLLEKMEVIHKYVDSLRRVLHLLDGRFEPNPIALARASDMLDSCEAIEKRCSEMGKCGSGLRKLSLKLAQGTSSCATKVGWHESELSEILSGSKAVALTACGVLGIALSFKSKRGFPTMQSRPATSWSSSLQELQKGLKEQTEKQKRSGSVMMSELRGAVMAASGLRDQIKSRKKDDNGVNVEELKRRCEELEEGIKPMEGRVKELYRHLISIRVALLGILSRA</sequence>
<evidence type="ECO:0000256" key="1">
    <source>
        <dbReference type="SAM" id="MobiDB-lite"/>
    </source>
</evidence>
<proteinExistence type="predicted"/>
<evidence type="ECO:0000313" key="3">
    <source>
        <dbReference type="Proteomes" id="UP001415857"/>
    </source>
</evidence>
<dbReference type="AlphaFoldDB" id="A0AAP0XAE8"/>
<dbReference type="Proteomes" id="UP001415857">
    <property type="component" value="Unassembled WGS sequence"/>
</dbReference>